<dbReference type="InterPro" id="IPR000182">
    <property type="entry name" value="GNAT_dom"/>
</dbReference>
<dbReference type="InterPro" id="IPR016181">
    <property type="entry name" value="Acyl_CoA_acyltransferase"/>
</dbReference>
<evidence type="ECO:0000313" key="3">
    <source>
        <dbReference type="Proteomes" id="UP000184047"/>
    </source>
</evidence>
<feature type="domain" description="N-acetyltransferase" evidence="1">
    <location>
        <begin position="9"/>
        <end position="133"/>
    </location>
</feature>
<dbReference type="EMBL" id="FQWT01000002">
    <property type="protein sequence ID" value="SHG97074.1"/>
    <property type="molecule type" value="Genomic_DNA"/>
</dbReference>
<dbReference type="GO" id="GO:0016747">
    <property type="term" value="F:acyltransferase activity, transferring groups other than amino-acyl groups"/>
    <property type="evidence" value="ECO:0007669"/>
    <property type="project" value="InterPro"/>
</dbReference>
<dbReference type="AlphaFoldDB" id="A0A1M5P5H4"/>
<accession>A0A1M5P5H4</accession>
<keyword evidence="2" id="KW-0808">Transferase</keyword>
<dbReference type="Gene3D" id="3.40.630.30">
    <property type="match status" value="1"/>
</dbReference>
<protein>
    <submittedName>
        <fullName evidence="2">Acetyltransferase (GNAT) domain-containing protein</fullName>
    </submittedName>
</protein>
<sequence>MTIEYKGIKLRFVEADDAEFIVSIRNDEKKSRFISKTSQDVDAQKKWISDYKEREQQKKEYYFIAVDEKNEDYATYRVYKIESGLPEIGSWVSKPDYSNIKNSIKVDVAVKNFVLNELKFDTLQFEVRKQNTSVNSYHKLFQPELVRSDDENNYYLLKRETFNRILPDILKKFKI</sequence>
<dbReference type="Proteomes" id="UP000184047">
    <property type="component" value="Unassembled WGS sequence"/>
</dbReference>
<keyword evidence="3" id="KW-1185">Reference proteome</keyword>
<dbReference type="Pfam" id="PF13302">
    <property type="entry name" value="Acetyltransf_3"/>
    <property type="match status" value="1"/>
</dbReference>
<dbReference type="STRING" id="421058.SAMN05421866_1684"/>
<dbReference type="eggNOG" id="COG1670">
    <property type="taxonomic scope" value="Bacteria"/>
</dbReference>
<evidence type="ECO:0000259" key="1">
    <source>
        <dbReference type="Pfam" id="PF13302"/>
    </source>
</evidence>
<dbReference type="SUPFAM" id="SSF55729">
    <property type="entry name" value="Acyl-CoA N-acyltransferases (Nat)"/>
    <property type="match status" value="1"/>
</dbReference>
<proteinExistence type="predicted"/>
<evidence type="ECO:0000313" key="2">
    <source>
        <dbReference type="EMBL" id="SHG97074.1"/>
    </source>
</evidence>
<organism evidence="2 3">
    <name type="scientific">Chryseobacterium oranimense</name>
    <dbReference type="NCBI Taxonomy" id="421058"/>
    <lineage>
        <taxon>Bacteria</taxon>
        <taxon>Pseudomonadati</taxon>
        <taxon>Bacteroidota</taxon>
        <taxon>Flavobacteriia</taxon>
        <taxon>Flavobacteriales</taxon>
        <taxon>Weeksellaceae</taxon>
        <taxon>Chryseobacterium group</taxon>
        <taxon>Chryseobacterium</taxon>
    </lineage>
</organism>
<name>A0A1M5P5H4_9FLAO</name>
<reference evidence="3" key="1">
    <citation type="submission" date="2016-11" db="EMBL/GenBank/DDBJ databases">
        <authorList>
            <person name="Varghese N."/>
            <person name="Submissions S."/>
        </authorList>
    </citation>
    <scope>NUCLEOTIDE SEQUENCE [LARGE SCALE GENOMIC DNA]</scope>
    <source>
        <strain evidence="3">DSM 19055</strain>
    </source>
</reference>
<dbReference type="OrthoDB" id="1037676at2"/>
<dbReference type="RefSeq" id="WP_040993458.1">
    <property type="nucleotide sequence ID" value="NZ_FQWT01000002.1"/>
</dbReference>
<gene>
    <name evidence="2" type="ORF">SAMN05421866_1684</name>
</gene>